<comment type="cofactor">
    <cofactor evidence="12">
        <name>Mg(2+)</name>
        <dbReference type="ChEBI" id="CHEBI:18420"/>
    </cofactor>
</comment>
<keyword evidence="9 12" id="KW-0234">DNA repair</keyword>
<comment type="subunit">
    <text evidence="12">Monomer.</text>
</comment>
<dbReference type="SMART" id="SM00382">
    <property type="entry name" value="AAA"/>
    <property type="match status" value="1"/>
</dbReference>
<keyword evidence="11 12" id="KW-0539">Nucleus</keyword>
<keyword evidence="16" id="KW-1185">Reference proteome</keyword>
<dbReference type="CDD" id="cd18809">
    <property type="entry name" value="SF1_C_RecD"/>
    <property type="match status" value="1"/>
</dbReference>
<keyword evidence="2 12" id="KW-0227">DNA damage</keyword>
<evidence type="ECO:0000256" key="1">
    <source>
        <dbReference type="ARBA" id="ARBA00022741"/>
    </source>
</evidence>
<evidence type="ECO:0000259" key="14">
    <source>
        <dbReference type="SMART" id="SM00382"/>
    </source>
</evidence>
<dbReference type="Pfam" id="PF05970">
    <property type="entry name" value="PIF1"/>
    <property type="match status" value="1"/>
</dbReference>
<proteinExistence type="inferred from homology"/>
<evidence type="ECO:0000256" key="7">
    <source>
        <dbReference type="ARBA" id="ARBA00023128"/>
    </source>
</evidence>
<evidence type="ECO:0000256" key="6">
    <source>
        <dbReference type="ARBA" id="ARBA00023125"/>
    </source>
</evidence>
<evidence type="ECO:0000256" key="13">
    <source>
        <dbReference type="SAM" id="MobiDB-lite"/>
    </source>
</evidence>
<dbReference type="OrthoDB" id="272985at2759"/>
<reference evidence="15" key="1">
    <citation type="submission" date="2020-06" db="EMBL/GenBank/DDBJ databases">
        <title>Draft genome of Bugula neritina, a colonial animal packing powerful symbionts and potential medicines.</title>
        <authorList>
            <person name="Rayko M."/>
        </authorList>
    </citation>
    <scope>NUCLEOTIDE SEQUENCE [LARGE SCALE GENOMIC DNA]</scope>
    <source>
        <strain evidence="15">Kwan_BN1</strain>
    </source>
</reference>
<dbReference type="InterPro" id="IPR057437">
    <property type="entry name" value="PIF1/LRR1_PH"/>
</dbReference>
<keyword evidence="6 12" id="KW-0238">DNA-binding</keyword>
<dbReference type="EC" id="5.6.2.3" evidence="12"/>
<comment type="caution">
    <text evidence="15">The sequence shown here is derived from an EMBL/GenBank/DDBJ whole genome shotgun (WGS) entry which is preliminary data.</text>
</comment>
<keyword evidence="4 12" id="KW-0347">Helicase</keyword>
<evidence type="ECO:0000256" key="9">
    <source>
        <dbReference type="ARBA" id="ARBA00023204"/>
    </source>
</evidence>
<keyword evidence="1 12" id="KW-0547">Nucleotide-binding</keyword>
<organism evidence="15 16">
    <name type="scientific">Bugula neritina</name>
    <name type="common">Brown bryozoan</name>
    <name type="synonym">Sertularia neritina</name>
    <dbReference type="NCBI Taxonomy" id="10212"/>
    <lineage>
        <taxon>Eukaryota</taxon>
        <taxon>Metazoa</taxon>
        <taxon>Spiralia</taxon>
        <taxon>Lophotrochozoa</taxon>
        <taxon>Bryozoa</taxon>
        <taxon>Gymnolaemata</taxon>
        <taxon>Cheilostomatida</taxon>
        <taxon>Flustrina</taxon>
        <taxon>Buguloidea</taxon>
        <taxon>Bugulidae</taxon>
        <taxon>Bugula</taxon>
    </lineage>
</organism>
<feature type="compositionally biased region" description="Polar residues" evidence="13">
    <location>
        <begin position="104"/>
        <end position="113"/>
    </location>
</feature>
<evidence type="ECO:0000256" key="12">
    <source>
        <dbReference type="HAMAP-Rule" id="MF_03176"/>
    </source>
</evidence>
<dbReference type="Gene3D" id="3.40.50.300">
    <property type="entry name" value="P-loop containing nucleotide triphosphate hydrolases"/>
    <property type="match status" value="1"/>
</dbReference>
<gene>
    <name evidence="12" type="primary">PIF1</name>
    <name evidence="15" type="ORF">EB796_023900</name>
</gene>
<dbReference type="GO" id="GO:0006281">
    <property type="term" value="P:DNA repair"/>
    <property type="evidence" value="ECO:0007669"/>
    <property type="project" value="UniProtKB-UniRule"/>
</dbReference>
<feature type="binding site" evidence="12">
    <location>
        <begin position="172"/>
        <end position="179"/>
    </location>
    <ligand>
        <name>ATP</name>
        <dbReference type="ChEBI" id="CHEBI:30616"/>
    </ligand>
</feature>
<dbReference type="GO" id="GO:0000723">
    <property type="term" value="P:telomere maintenance"/>
    <property type="evidence" value="ECO:0007669"/>
    <property type="project" value="InterPro"/>
</dbReference>
<dbReference type="GO" id="GO:0005739">
    <property type="term" value="C:mitochondrion"/>
    <property type="evidence" value="ECO:0007669"/>
    <property type="project" value="UniProtKB-SubCell"/>
</dbReference>
<evidence type="ECO:0000256" key="8">
    <source>
        <dbReference type="ARBA" id="ARBA00023172"/>
    </source>
</evidence>
<evidence type="ECO:0000256" key="11">
    <source>
        <dbReference type="ARBA" id="ARBA00023242"/>
    </source>
</evidence>
<dbReference type="InterPro" id="IPR027417">
    <property type="entry name" value="P-loop_NTPase"/>
</dbReference>
<protein>
    <recommendedName>
        <fullName evidence="12">ATP-dependent DNA helicase PIF1</fullName>
        <ecNumber evidence="12">5.6.2.3</ecNumber>
    </recommendedName>
    <alternativeName>
        <fullName evidence="12">DNA 5'-3' helicase PIF1</fullName>
    </alternativeName>
    <alternativeName>
        <fullName evidence="12">DNA repair and recombination helicase PIF1</fullName>
    </alternativeName>
</protein>
<dbReference type="InterPro" id="IPR049163">
    <property type="entry name" value="Pif1-like_2B_dom"/>
</dbReference>
<dbReference type="AlphaFoldDB" id="A0A7J7IV54"/>
<keyword evidence="7 12" id="KW-0496">Mitochondrion</keyword>
<comment type="catalytic activity">
    <reaction evidence="12">
        <text>ATP + H2O = ADP + phosphate + H(+)</text>
        <dbReference type="Rhea" id="RHEA:13065"/>
        <dbReference type="ChEBI" id="CHEBI:15377"/>
        <dbReference type="ChEBI" id="CHEBI:15378"/>
        <dbReference type="ChEBI" id="CHEBI:30616"/>
        <dbReference type="ChEBI" id="CHEBI:43474"/>
        <dbReference type="ChEBI" id="CHEBI:456216"/>
        <dbReference type="EC" id="5.6.2.3"/>
    </reaction>
</comment>
<evidence type="ECO:0000256" key="2">
    <source>
        <dbReference type="ARBA" id="ARBA00022763"/>
    </source>
</evidence>
<evidence type="ECO:0000313" key="16">
    <source>
        <dbReference type="Proteomes" id="UP000593567"/>
    </source>
</evidence>
<dbReference type="InterPro" id="IPR048293">
    <property type="entry name" value="PIF1_RRM3_pfh1"/>
</dbReference>
<dbReference type="GO" id="GO:0005634">
    <property type="term" value="C:nucleus"/>
    <property type="evidence" value="ECO:0007669"/>
    <property type="project" value="UniProtKB-SubCell"/>
</dbReference>
<evidence type="ECO:0000313" key="15">
    <source>
        <dbReference type="EMBL" id="KAF6017802.1"/>
    </source>
</evidence>
<dbReference type="EMBL" id="VXIV02003360">
    <property type="protein sequence ID" value="KAF6017802.1"/>
    <property type="molecule type" value="Genomic_DNA"/>
</dbReference>
<keyword evidence="8 12" id="KW-0233">DNA recombination</keyword>
<evidence type="ECO:0000256" key="4">
    <source>
        <dbReference type="ARBA" id="ARBA00022806"/>
    </source>
</evidence>
<dbReference type="InterPro" id="IPR051055">
    <property type="entry name" value="PIF1_helicase"/>
</dbReference>
<dbReference type="GO" id="GO:0005524">
    <property type="term" value="F:ATP binding"/>
    <property type="evidence" value="ECO:0007669"/>
    <property type="project" value="UniProtKB-UniRule"/>
</dbReference>
<comment type="subcellular location">
    <subcellularLocation>
        <location evidence="12">Nucleus</location>
    </subcellularLocation>
    <subcellularLocation>
        <location evidence="12">Mitochondrion</location>
    </subcellularLocation>
</comment>
<dbReference type="InterPro" id="IPR010285">
    <property type="entry name" value="DNA_helicase_pif1-like_DEAD"/>
</dbReference>
<comment type="function">
    <text evidence="12">DNA-dependent ATPase and 5'-3' DNA helicase required for the maintenance of both mitochondrial and nuclear genome stability.</text>
</comment>
<dbReference type="InterPro" id="IPR003593">
    <property type="entry name" value="AAA+_ATPase"/>
</dbReference>
<dbReference type="GO" id="GO:0003677">
    <property type="term" value="F:DNA binding"/>
    <property type="evidence" value="ECO:0007669"/>
    <property type="project" value="UniProtKB-KW"/>
</dbReference>
<dbReference type="Pfam" id="PF25344">
    <property type="entry name" value="PH_LRR1"/>
    <property type="match status" value="1"/>
</dbReference>
<dbReference type="PANTHER" id="PTHR47642">
    <property type="entry name" value="ATP-DEPENDENT DNA HELICASE"/>
    <property type="match status" value="1"/>
</dbReference>
<dbReference type="FunFam" id="3.40.50.300:FF:000805">
    <property type="entry name" value="ATP-dependent DNA helicase PIF1"/>
    <property type="match status" value="1"/>
</dbReference>
<sequence>MGSSTKQFCLDDMKIHRRFMKEGKSTISLPSDKVQLLISNCPPDKLLLFLKTLVGKLARHKTAPAGKMYSSRERLFAEAVEAPFTEISPLCEQDVQCVRVPQTCPSETPTGSKSIKRKFENDSTANKENLPRGTHKAARRNISLTPSLTELTRQQYRVLEAISSGKNVFFTGSAGTGKSFLLQRALGSLAPEYTFSTASTGIAASHISGMTLHSFAGIGSGRASLNQCIELANRSVVAAQWRKCRHLIIDEISMVHGDYFAKLEAVARVVRKSEEPFGGIQLIICGDFFQLPPVERLQNHMSVKSGNNKDDRKHFFAFQTRAWSRCIHTTIQLNEVKRQTDGSFIDILQQIRSGNCPPMITKILTSTAKHRLSVNGLQATKLSSRNVDVEEINLNSLQSLQGDFHTFTATDNDSTMIKKLNELCPAAKEIQLKKGAQVMLCKNINMKEGLVNGTRGVVIGFENTSSGFPIIRTLEGKEITIQPHNFSFKWSGGITLCRRQLPLKLAWAVSIHKSQGITLDLVEISLSNVFEYGQAYVALSRARSLQGLRVLDFYPDCVKAHPKVKEFYEELNADIE</sequence>
<dbReference type="GO" id="GO:0043139">
    <property type="term" value="F:5'-3' DNA helicase activity"/>
    <property type="evidence" value="ECO:0007669"/>
    <property type="project" value="UniProtKB-UniRule"/>
</dbReference>
<feature type="DNA-binding region" evidence="12">
    <location>
        <begin position="534"/>
        <end position="553"/>
    </location>
</feature>
<evidence type="ECO:0000256" key="10">
    <source>
        <dbReference type="ARBA" id="ARBA00023235"/>
    </source>
</evidence>
<dbReference type="PANTHER" id="PTHR47642:SF7">
    <property type="entry name" value="ATP-DEPENDENT DNA HELICASE PIF1"/>
    <property type="match status" value="1"/>
</dbReference>
<feature type="domain" description="AAA+ ATPase" evidence="14">
    <location>
        <begin position="164"/>
        <end position="307"/>
    </location>
</feature>
<dbReference type="SUPFAM" id="SSF52540">
    <property type="entry name" value="P-loop containing nucleoside triphosphate hydrolases"/>
    <property type="match status" value="2"/>
</dbReference>
<dbReference type="Proteomes" id="UP000593567">
    <property type="component" value="Unassembled WGS sequence"/>
</dbReference>
<dbReference type="GO" id="GO:0016787">
    <property type="term" value="F:hydrolase activity"/>
    <property type="evidence" value="ECO:0007669"/>
    <property type="project" value="UniProtKB-KW"/>
</dbReference>
<dbReference type="CDD" id="cd18037">
    <property type="entry name" value="DEXSc_Pif1_like"/>
    <property type="match status" value="1"/>
</dbReference>
<dbReference type="GO" id="GO:0006310">
    <property type="term" value="P:DNA recombination"/>
    <property type="evidence" value="ECO:0007669"/>
    <property type="project" value="UniProtKB-UniRule"/>
</dbReference>
<dbReference type="Pfam" id="PF21530">
    <property type="entry name" value="Pif1_2B_dom"/>
    <property type="match status" value="1"/>
</dbReference>
<dbReference type="HAMAP" id="MF_03176">
    <property type="entry name" value="PIF1"/>
    <property type="match status" value="1"/>
</dbReference>
<keyword evidence="3 12" id="KW-0378">Hydrolase</keyword>
<name>A0A7J7IV54_BUGNE</name>
<evidence type="ECO:0000256" key="5">
    <source>
        <dbReference type="ARBA" id="ARBA00022840"/>
    </source>
</evidence>
<evidence type="ECO:0000256" key="3">
    <source>
        <dbReference type="ARBA" id="ARBA00022801"/>
    </source>
</evidence>
<comment type="similarity">
    <text evidence="12">Belongs to the helicase family. PIF1 subfamily.</text>
</comment>
<keyword evidence="5 12" id="KW-0067">ATP-binding</keyword>
<keyword evidence="10 12" id="KW-0413">Isomerase</keyword>
<feature type="region of interest" description="Disordered" evidence="13">
    <location>
        <begin position="104"/>
        <end position="136"/>
    </location>
</feature>
<accession>A0A7J7IV54</accession>